<dbReference type="PANTHER" id="PTHR43278:SF2">
    <property type="entry name" value="IRON-SULFUR FLAVOPROTEIN"/>
    <property type="match status" value="1"/>
</dbReference>
<dbReference type="PANTHER" id="PTHR43278">
    <property type="entry name" value="NAD(P)H-DEPENDENT FMN-CONTAINING OXIDOREDUCTASE YWQN-RELATED"/>
    <property type="match status" value="1"/>
</dbReference>
<name>D9SNC8_CLOC7</name>
<dbReference type="STRING" id="573061.Clocel_4259"/>
<organism evidence="4 5">
    <name type="scientific">Clostridium cellulovorans (strain ATCC 35296 / DSM 3052 / OCM 3 / 743B)</name>
    <dbReference type="NCBI Taxonomy" id="573061"/>
    <lineage>
        <taxon>Bacteria</taxon>
        <taxon>Bacillati</taxon>
        <taxon>Bacillota</taxon>
        <taxon>Clostridia</taxon>
        <taxon>Eubacteriales</taxon>
        <taxon>Clostridiaceae</taxon>
        <taxon>Clostridium</taxon>
    </lineage>
</organism>
<dbReference type="Gene3D" id="3.40.50.360">
    <property type="match status" value="1"/>
</dbReference>
<keyword evidence="2" id="KW-0288">FMN</keyword>
<dbReference type="KEGG" id="ccb:Clocel_4259"/>
<evidence type="ECO:0000313" key="5">
    <source>
        <dbReference type="Proteomes" id="UP000002730"/>
    </source>
</evidence>
<evidence type="ECO:0000256" key="2">
    <source>
        <dbReference type="ARBA" id="ARBA00022643"/>
    </source>
</evidence>
<dbReference type="InterPro" id="IPR029039">
    <property type="entry name" value="Flavoprotein-like_sf"/>
</dbReference>
<accession>D9SNC8</accession>
<proteinExistence type="predicted"/>
<evidence type="ECO:0000259" key="3">
    <source>
        <dbReference type="Pfam" id="PF03358"/>
    </source>
</evidence>
<dbReference type="HOGENOM" id="CLU_050993_1_2_9"/>
<gene>
    <name evidence="4" type="ordered locus">Clocel_4259</name>
</gene>
<keyword evidence="5" id="KW-1185">Reference proteome</keyword>
<dbReference type="AlphaFoldDB" id="D9SNC8"/>
<protein>
    <submittedName>
        <fullName evidence="4">NADPH-dependent FMN reductase</fullName>
    </submittedName>
</protein>
<keyword evidence="1" id="KW-0285">Flavoprotein</keyword>
<dbReference type="GO" id="GO:0016491">
    <property type="term" value="F:oxidoreductase activity"/>
    <property type="evidence" value="ECO:0007669"/>
    <property type="project" value="InterPro"/>
</dbReference>
<dbReference type="eggNOG" id="COG0655">
    <property type="taxonomic scope" value="Bacteria"/>
</dbReference>
<dbReference type="InterPro" id="IPR005025">
    <property type="entry name" value="FMN_Rdtase-like_dom"/>
</dbReference>
<dbReference type="Proteomes" id="UP000002730">
    <property type="component" value="Chromosome"/>
</dbReference>
<reference evidence="4 5" key="1">
    <citation type="submission" date="2010-08" db="EMBL/GenBank/DDBJ databases">
        <title>Complete sequence of Clostridium cellulovorans 743B.</title>
        <authorList>
            <consortium name="US DOE Joint Genome Institute"/>
            <person name="Lucas S."/>
            <person name="Copeland A."/>
            <person name="Lapidus A."/>
            <person name="Cheng J.-F."/>
            <person name="Bruce D."/>
            <person name="Goodwin L."/>
            <person name="Pitluck S."/>
            <person name="Chertkov O."/>
            <person name="Detter J.C."/>
            <person name="Han C."/>
            <person name="Tapia R."/>
            <person name="Land M."/>
            <person name="Hauser L."/>
            <person name="Chang Y.-J."/>
            <person name="Jeffries C."/>
            <person name="Kyrpides N."/>
            <person name="Ivanova N."/>
            <person name="Mikhailova N."/>
            <person name="Hemme C.L."/>
            <person name="Woyke T."/>
        </authorList>
    </citation>
    <scope>NUCLEOTIDE SEQUENCE [LARGE SCALE GENOMIC DNA]</scope>
    <source>
        <strain evidence="5">ATCC 35296 / DSM 3052 / OCM 3 / 743B</strain>
    </source>
</reference>
<dbReference type="RefSeq" id="WP_013291976.1">
    <property type="nucleotide sequence ID" value="NC_014393.1"/>
</dbReference>
<dbReference type="EMBL" id="CP002160">
    <property type="protein sequence ID" value="ADL53920.1"/>
    <property type="molecule type" value="Genomic_DNA"/>
</dbReference>
<feature type="domain" description="NADPH-dependent FMN reductase-like" evidence="3">
    <location>
        <begin position="1"/>
        <end position="143"/>
    </location>
</feature>
<dbReference type="Pfam" id="PF03358">
    <property type="entry name" value="FMN_red"/>
    <property type="match status" value="1"/>
</dbReference>
<evidence type="ECO:0000256" key="1">
    <source>
        <dbReference type="ARBA" id="ARBA00022630"/>
    </source>
</evidence>
<evidence type="ECO:0000313" key="4">
    <source>
        <dbReference type="EMBL" id="ADL53920.1"/>
    </source>
</evidence>
<dbReference type="SUPFAM" id="SSF52218">
    <property type="entry name" value="Flavoproteins"/>
    <property type="match status" value="1"/>
</dbReference>
<sequence>MRIFAYVGSRRHNSNTLKVVKSVIDGIVKTSKELVEYDVFVAEDLKLEFCIGCAMCFNKGFCVLDEKDGFDEIKKKMLLADVIIIGSPVLAGTVSGDTKVFIDRLAYWLHLFPFYGKLGITVVTASCNSAKETNMYLSKIVESWGSHLACSIACTVDMPNMIDSPIFNNETIPKYAESIINLIERKRRSELVPSQYQEKYFLALKQTYDVDIELDNAELKYWRSRGYIKFNSYKELIDNIC</sequence>
<dbReference type="InterPro" id="IPR051796">
    <property type="entry name" value="ISF_SsuE-like"/>
</dbReference>